<dbReference type="AlphaFoldDB" id="A0A917SGY9"/>
<accession>A0A917SGY9</accession>
<gene>
    <name evidence="1" type="ORF">GCM10011575_43100</name>
</gene>
<sequence>MGDGTHSSAAEVTRALLALKSEGDKFTMSLDRKGRIVASWFLANMGSSEKLAQYRISLRGETGEYTSWQYDLEQPNTHGNGQLVPSYSYSFKSKELTDPVDAVLAAHGWVEAAPWLVRFFLFFVRPFRRGEKRGEKSVG</sequence>
<protein>
    <submittedName>
        <fullName evidence="1">Uncharacterized protein</fullName>
    </submittedName>
</protein>
<reference evidence="1" key="2">
    <citation type="submission" date="2020-09" db="EMBL/GenBank/DDBJ databases">
        <authorList>
            <person name="Sun Q."/>
            <person name="Zhou Y."/>
        </authorList>
    </citation>
    <scope>NUCLEOTIDE SEQUENCE</scope>
    <source>
        <strain evidence="1">CGMCC 4.7306</strain>
    </source>
</reference>
<dbReference type="Proteomes" id="UP000613840">
    <property type="component" value="Unassembled WGS sequence"/>
</dbReference>
<name>A0A917SGY9_9ACTN</name>
<evidence type="ECO:0000313" key="2">
    <source>
        <dbReference type="Proteomes" id="UP000613840"/>
    </source>
</evidence>
<evidence type="ECO:0000313" key="1">
    <source>
        <dbReference type="EMBL" id="GGL80216.1"/>
    </source>
</evidence>
<proteinExistence type="predicted"/>
<dbReference type="EMBL" id="BMMZ01000015">
    <property type="protein sequence ID" value="GGL80216.1"/>
    <property type="molecule type" value="Genomic_DNA"/>
</dbReference>
<organism evidence="1 2">
    <name type="scientific">Microlunatus endophyticus</name>
    <dbReference type="NCBI Taxonomy" id="1716077"/>
    <lineage>
        <taxon>Bacteria</taxon>
        <taxon>Bacillati</taxon>
        <taxon>Actinomycetota</taxon>
        <taxon>Actinomycetes</taxon>
        <taxon>Propionibacteriales</taxon>
        <taxon>Propionibacteriaceae</taxon>
        <taxon>Microlunatus</taxon>
    </lineage>
</organism>
<dbReference type="RefSeq" id="WP_188897727.1">
    <property type="nucleotide sequence ID" value="NZ_BMMZ01000015.1"/>
</dbReference>
<reference evidence="1" key="1">
    <citation type="journal article" date="2014" name="Int. J. Syst. Evol. Microbiol.">
        <title>Complete genome sequence of Corynebacterium casei LMG S-19264T (=DSM 44701T), isolated from a smear-ripened cheese.</title>
        <authorList>
            <consortium name="US DOE Joint Genome Institute (JGI-PGF)"/>
            <person name="Walter F."/>
            <person name="Albersmeier A."/>
            <person name="Kalinowski J."/>
            <person name="Ruckert C."/>
        </authorList>
    </citation>
    <scope>NUCLEOTIDE SEQUENCE</scope>
    <source>
        <strain evidence="1">CGMCC 4.7306</strain>
    </source>
</reference>
<comment type="caution">
    <text evidence="1">The sequence shown here is derived from an EMBL/GenBank/DDBJ whole genome shotgun (WGS) entry which is preliminary data.</text>
</comment>
<keyword evidence="2" id="KW-1185">Reference proteome</keyword>